<evidence type="ECO:0000313" key="2">
    <source>
        <dbReference type="EMBL" id="RKT56713.1"/>
    </source>
</evidence>
<dbReference type="InterPro" id="IPR044855">
    <property type="entry name" value="CoA-Trfase_III_dom3_sf"/>
</dbReference>
<evidence type="ECO:0000313" key="3">
    <source>
        <dbReference type="Proteomes" id="UP000282084"/>
    </source>
</evidence>
<dbReference type="AlphaFoldDB" id="A0A495W7V6"/>
<dbReference type="Proteomes" id="UP000282084">
    <property type="component" value="Unassembled WGS sequence"/>
</dbReference>
<organism evidence="2 3">
    <name type="scientific">Saccharothrix australiensis</name>
    <dbReference type="NCBI Taxonomy" id="2072"/>
    <lineage>
        <taxon>Bacteria</taxon>
        <taxon>Bacillati</taxon>
        <taxon>Actinomycetota</taxon>
        <taxon>Actinomycetes</taxon>
        <taxon>Pseudonocardiales</taxon>
        <taxon>Pseudonocardiaceae</taxon>
        <taxon>Saccharothrix</taxon>
    </lineage>
</organism>
<dbReference type="PANTHER" id="PTHR48207:SF3">
    <property type="entry name" value="SUCCINATE--HYDROXYMETHYLGLUTARATE COA-TRANSFERASE"/>
    <property type="match status" value="1"/>
</dbReference>
<dbReference type="Gene3D" id="3.30.1540.10">
    <property type="entry name" value="formyl-coa transferase, domain 3"/>
    <property type="match status" value="1"/>
</dbReference>
<accession>A0A495W7V6</accession>
<gene>
    <name evidence="2" type="ORF">C8E97_5422</name>
</gene>
<dbReference type="SUPFAM" id="SSF89796">
    <property type="entry name" value="CoA-transferase family III (CaiB/BaiF)"/>
    <property type="match status" value="1"/>
</dbReference>
<evidence type="ECO:0000256" key="1">
    <source>
        <dbReference type="ARBA" id="ARBA00022679"/>
    </source>
</evidence>
<dbReference type="Pfam" id="PF02515">
    <property type="entry name" value="CoA_transf_3"/>
    <property type="match status" value="1"/>
</dbReference>
<protein>
    <submittedName>
        <fullName evidence="2">Crotonobetainyl-CoA:carnitine CoA-transferase CaiB-like acyl-CoA transferase</fullName>
    </submittedName>
</protein>
<proteinExistence type="predicted"/>
<reference evidence="2 3" key="1">
    <citation type="submission" date="2018-10" db="EMBL/GenBank/DDBJ databases">
        <title>Sequencing the genomes of 1000 actinobacteria strains.</title>
        <authorList>
            <person name="Klenk H.-P."/>
        </authorList>
    </citation>
    <scope>NUCLEOTIDE SEQUENCE [LARGE SCALE GENOMIC DNA]</scope>
    <source>
        <strain evidence="2 3">DSM 43800</strain>
    </source>
</reference>
<dbReference type="InterPro" id="IPR023606">
    <property type="entry name" value="CoA-Trfase_III_dom_1_sf"/>
</dbReference>
<dbReference type="InterPro" id="IPR003673">
    <property type="entry name" value="CoA-Trfase_fam_III"/>
</dbReference>
<dbReference type="GO" id="GO:0008410">
    <property type="term" value="F:CoA-transferase activity"/>
    <property type="evidence" value="ECO:0007669"/>
    <property type="project" value="TreeGrafter"/>
</dbReference>
<dbReference type="RefSeq" id="WP_246019195.1">
    <property type="nucleotide sequence ID" value="NZ_RBXO01000001.1"/>
</dbReference>
<dbReference type="InterPro" id="IPR050483">
    <property type="entry name" value="CoA-transferase_III_domain"/>
</dbReference>
<sequence>MSALEGVVIADFGRVLAAPYATMVLADLGAEVVKVEHPRGDETRAWGPPHAHGHSTYFLSVNRNKESRTLDLATPGGLAAARELVLGADVLVENFRPGTMRRFGLDHESLRTVHRGLVYCSVTGFGAGAALPGYDLLVQAVGGLMSVTGPAPGEPTKVGVALVDVLTGLHAAVGILAALRHRDRTGEGQLVEVDLLSVLLSAMVNQSAGYALAGVVPGIMGNRHPSIAPYEVFPTADRPMVLAVGNDRQFTRLCRALGLPPDDRFATNASRVAHVAALAELIGARLRTRTAAEWFALLTPLGVPCGPVNDVAGAFELAESLGLRPIAEVGGMRLVANPIRLSATPVTYRTPPPDLA</sequence>
<dbReference type="Gene3D" id="3.40.50.10540">
    <property type="entry name" value="Crotonobetainyl-coa:carnitine coa-transferase, domain 1"/>
    <property type="match status" value="1"/>
</dbReference>
<keyword evidence="3" id="KW-1185">Reference proteome</keyword>
<dbReference type="PANTHER" id="PTHR48207">
    <property type="entry name" value="SUCCINATE--HYDROXYMETHYLGLUTARATE COA-TRANSFERASE"/>
    <property type="match status" value="1"/>
</dbReference>
<dbReference type="EMBL" id="RBXO01000001">
    <property type="protein sequence ID" value="RKT56713.1"/>
    <property type="molecule type" value="Genomic_DNA"/>
</dbReference>
<comment type="caution">
    <text evidence="2">The sequence shown here is derived from an EMBL/GenBank/DDBJ whole genome shotgun (WGS) entry which is preliminary data.</text>
</comment>
<keyword evidence="1 2" id="KW-0808">Transferase</keyword>
<name>A0A495W7V6_9PSEU</name>